<dbReference type="InterPro" id="IPR054491">
    <property type="entry name" value="MGH1-like_GH"/>
</dbReference>
<accession>A0A1G5R689</accession>
<evidence type="ECO:0000313" key="3">
    <source>
        <dbReference type="Proteomes" id="UP000198767"/>
    </source>
</evidence>
<proteinExistence type="predicted"/>
<dbReference type="EMBL" id="FMWG01000009">
    <property type="protein sequence ID" value="SCZ69582.1"/>
    <property type="molecule type" value="Genomic_DNA"/>
</dbReference>
<protein>
    <recommendedName>
        <fullName evidence="1">Mannosylglycerate hydrolase MGH1-like glycoside hydrolase domain-containing protein</fullName>
    </recommendedName>
</protein>
<organism evidence="2 3">
    <name type="scientific">Epibacterium ulvae</name>
    <dbReference type="NCBI Taxonomy" id="1156985"/>
    <lineage>
        <taxon>Bacteria</taxon>
        <taxon>Pseudomonadati</taxon>
        <taxon>Pseudomonadota</taxon>
        <taxon>Alphaproteobacteria</taxon>
        <taxon>Rhodobacterales</taxon>
        <taxon>Roseobacteraceae</taxon>
        <taxon>Epibacterium</taxon>
    </lineage>
</organism>
<dbReference type="PANTHER" id="PTHR10412">
    <property type="entry name" value="MANNOSYL-OLIGOSACCHARIDE GLUCOSIDASE"/>
    <property type="match status" value="1"/>
</dbReference>
<dbReference type="STRING" id="1156985.SAMN04488118_10998"/>
<dbReference type="InterPro" id="IPR012341">
    <property type="entry name" value="6hp_glycosidase-like_sf"/>
</dbReference>
<dbReference type="AlphaFoldDB" id="A0A1G5R689"/>
<dbReference type="GO" id="GO:0006487">
    <property type="term" value="P:protein N-linked glycosylation"/>
    <property type="evidence" value="ECO:0007669"/>
    <property type="project" value="TreeGrafter"/>
</dbReference>
<feature type="domain" description="Mannosylglycerate hydrolase MGH1-like glycoside hydrolase" evidence="1">
    <location>
        <begin position="32"/>
        <end position="405"/>
    </location>
</feature>
<evidence type="ECO:0000259" key="1">
    <source>
        <dbReference type="Pfam" id="PF22422"/>
    </source>
</evidence>
<dbReference type="InterPro" id="IPR008928">
    <property type="entry name" value="6-hairpin_glycosidase_sf"/>
</dbReference>
<dbReference type="Pfam" id="PF22422">
    <property type="entry name" value="MGH1-like_GH"/>
    <property type="match status" value="1"/>
</dbReference>
<dbReference type="OrthoDB" id="9781878at2"/>
<dbReference type="Proteomes" id="UP000198767">
    <property type="component" value="Unassembled WGS sequence"/>
</dbReference>
<dbReference type="PANTHER" id="PTHR10412:SF21">
    <property type="entry name" value="ALPHA,ALPHA-TREHALASE"/>
    <property type="match status" value="1"/>
</dbReference>
<dbReference type="GO" id="GO:0004573">
    <property type="term" value="F:Glc3Man9GlcNAc2 oligosaccharide glucosidase activity"/>
    <property type="evidence" value="ECO:0007669"/>
    <property type="project" value="InterPro"/>
</dbReference>
<dbReference type="Gene3D" id="1.50.10.10">
    <property type="match status" value="1"/>
</dbReference>
<gene>
    <name evidence="2" type="ORF">SAMN04488118_10998</name>
</gene>
<reference evidence="2 3" key="1">
    <citation type="submission" date="2016-10" db="EMBL/GenBank/DDBJ databases">
        <authorList>
            <person name="de Groot N.N."/>
        </authorList>
    </citation>
    <scope>NUCLEOTIDE SEQUENCE [LARGE SCALE GENOMIC DNA]</scope>
    <source>
        <strain evidence="2 3">U95</strain>
    </source>
</reference>
<keyword evidence="3" id="KW-1185">Reference proteome</keyword>
<dbReference type="SUPFAM" id="SSF48208">
    <property type="entry name" value="Six-hairpin glycosidases"/>
    <property type="match status" value="1"/>
</dbReference>
<sequence>MSSTSENITEAARRILRENDRGGYTVPTAGLYPYQWNWDSAIAALGFAEFDMNRAWQEIETLFAGQWETGMVPHILFHKPDAGYFPGPDVWQGVGPTQSTGITQPPVAATMARMVYDRDPAMGKARLSALFPKIRAWHSWFLKWRLDSENAVCVTHPWESGRDNAPEWDLVLKTMTAEGVGEYTRKDTSHVDASMRPTKFDYDRYIWLVQQGARLKWDQQALREQSPFRMADPTTTFLLLRAHRDLLAVGERLNLDVTGMAEEVALLEAGARSLWNTELGSFDARNAATGEFANCMSNASFLCWYGGIDEAGQLEKLRASLTKTRFPVASHPTDSDRYDSCRYWRGPTWAFMNMMIGFGLEDCGHADLAQEVRTKTAELIETYGFAEYFDSTSGAPAGGDTFTWTAAVWLAWAGSQAKGTL</sequence>
<dbReference type="RefSeq" id="WP_090220055.1">
    <property type="nucleotide sequence ID" value="NZ_FMWG01000009.1"/>
</dbReference>
<dbReference type="GO" id="GO:0009311">
    <property type="term" value="P:oligosaccharide metabolic process"/>
    <property type="evidence" value="ECO:0007669"/>
    <property type="project" value="InterPro"/>
</dbReference>
<dbReference type="InterPro" id="IPR004888">
    <property type="entry name" value="Glycoside_hydrolase_63"/>
</dbReference>
<name>A0A1G5R689_9RHOB</name>
<evidence type="ECO:0000313" key="2">
    <source>
        <dbReference type="EMBL" id="SCZ69582.1"/>
    </source>
</evidence>